<evidence type="ECO:0000259" key="8">
    <source>
        <dbReference type="Pfam" id="PF00149"/>
    </source>
</evidence>
<keyword evidence="7" id="KW-0235">DNA replication</keyword>
<dbReference type="PANTHER" id="PTHR30337">
    <property type="entry name" value="COMPONENT OF ATP-DEPENDENT DSDNA EXONUCLEASE"/>
    <property type="match status" value="1"/>
</dbReference>
<feature type="domain" description="Nuclease SbcCD subunit D C-terminal" evidence="9">
    <location>
        <begin position="266"/>
        <end position="358"/>
    </location>
</feature>
<keyword evidence="4 7" id="KW-0540">Nuclease</keyword>
<dbReference type="KEGG" id="shi:Shel_10600"/>
<comment type="subunit">
    <text evidence="2 7">Heterodimer of SbcC and SbcD.</text>
</comment>
<name>C7N5B0_SLAHD</name>
<evidence type="ECO:0000256" key="5">
    <source>
        <dbReference type="ARBA" id="ARBA00022801"/>
    </source>
</evidence>
<proteinExistence type="inferred from homology"/>
<dbReference type="InterPro" id="IPR004593">
    <property type="entry name" value="SbcD"/>
</dbReference>
<dbReference type="AlphaFoldDB" id="C7N5B0"/>
<evidence type="ECO:0000256" key="3">
    <source>
        <dbReference type="ARBA" id="ARBA00013365"/>
    </source>
</evidence>
<gene>
    <name evidence="7" type="primary">sbcD</name>
    <name evidence="10" type="ordered locus">Shel_10600</name>
</gene>
<evidence type="ECO:0000256" key="2">
    <source>
        <dbReference type="ARBA" id="ARBA00011322"/>
    </source>
</evidence>
<dbReference type="Gene3D" id="3.60.21.10">
    <property type="match status" value="1"/>
</dbReference>
<keyword evidence="7" id="KW-0233">DNA recombination</keyword>
<dbReference type="Proteomes" id="UP000002026">
    <property type="component" value="Chromosome"/>
</dbReference>
<dbReference type="GO" id="GO:0006310">
    <property type="term" value="P:DNA recombination"/>
    <property type="evidence" value="ECO:0007669"/>
    <property type="project" value="UniProtKB-KW"/>
</dbReference>
<dbReference type="InterPro" id="IPR041796">
    <property type="entry name" value="Mre11_N"/>
</dbReference>
<keyword evidence="7" id="KW-0255">Endonuclease</keyword>
<dbReference type="CDD" id="cd00840">
    <property type="entry name" value="MPP_Mre11_N"/>
    <property type="match status" value="1"/>
</dbReference>
<keyword evidence="11" id="KW-1185">Reference proteome</keyword>
<reference evidence="10 11" key="1">
    <citation type="journal article" date="2009" name="Stand. Genomic Sci.">
        <title>Complete genome sequence of Slackia heliotrinireducens type strain (RHS 1).</title>
        <authorList>
            <person name="Pukall R."/>
            <person name="Lapidus A."/>
            <person name="Nolan M."/>
            <person name="Copeland A."/>
            <person name="Glavina Del Rio T."/>
            <person name="Lucas S."/>
            <person name="Chen F."/>
            <person name="Tice H."/>
            <person name="Cheng J.F."/>
            <person name="Chertkov O."/>
            <person name="Bruce D."/>
            <person name="Goodwin L."/>
            <person name="Kuske C."/>
            <person name="Brettin T."/>
            <person name="Detter J.C."/>
            <person name="Han C."/>
            <person name="Pitluck S."/>
            <person name="Pati A."/>
            <person name="Mavrommatis K."/>
            <person name="Ivanova N."/>
            <person name="Ovchinnikova G."/>
            <person name="Chen A."/>
            <person name="Palaniappan K."/>
            <person name="Schneider S."/>
            <person name="Rohde M."/>
            <person name="Chain P."/>
            <person name="D'haeseleer P."/>
            <person name="Goker M."/>
            <person name="Bristow J."/>
            <person name="Eisen J.A."/>
            <person name="Markowitz V."/>
            <person name="Kyrpides N.C."/>
            <person name="Klenk H.P."/>
            <person name="Hugenholtz P."/>
        </authorList>
    </citation>
    <scope>NUCLEOTIDE SEQUENCE [LARGE SCALE GENOMIC DNA]</scope>
    <source>
        <strain evidence="11">ATCC 29202 / DSM 20476 / NCTC 11029 / RHS 1</strain>
    </source>
</reference>
<keyword evidence="6 7" id="KW-0269">Exonuclease</keyword>
<feature type="domain" description="Calcineurin-like phosphoesterase" evidence="8">
    <location>
        <begin position="1"/>
        <end position="217"/>
    </location>
</feature>
<comment type="similarity">
    <text evidence="1 7">Belongs to the SbcD family.</text>
</comment>
<evidence type="ECO:0000313" key="11">
    <source>
        <dbReference type="Proteomes" id="UP000002026"/>
    </source>
</evidence>
<dbReference type="PANTHER" id="PTHR30337:SF0">
    <property type="entry name" value="NUCLEASE SBCCD SUBUNIT D"/>
    <property type="match status" value="1"/>
</dbReference>
<sequence>MKLLHVSDLHIGKRVHEFPMIEDQRHILAQIVDTIRERDVDALLIAGDIYDKSSPSAEAVALFDDFLCAVADLNVPCLAVAGNHDSQERIAYASRLLASRNVYLSPVFDGAIDHVTLHDEHGPVTFWLIPYLRFSEIKSCFDEFDGDYTDAMAKLIGQSGVNPEERNVALAHQFVTWQSVQPERSDSEIGNIGGVDNIDARAFDVFDYVALGHIHRPQRIGRDTVRYSGSPLKYSISEAPWPKSMPLVTLGKKGSVDFELVPFKPLHDLREIRGPLADLTSPDVVGAADAEDYLHVTLTDEEPWIDAMSRLREHYPNVMRLDYDNAATRSASQAAVSAPGELESMSSEDLFAEFFEMRTGIPLTQAQTDLVHAVLTECGAK</sequence>
<evidence type="ECO:0000256" key="4">
    <source>
        <dbReference type="ARBA" id="ARBA00022722"/>
    </source>
</evidence>
<evidence type="ECO:0000259" key="9">
    <source>
        <dbReference type="Pfam" id="PF12320"/>
    </source>
</evidence>
<evidence type="ECO:0000313" key="10">
    <source>
        <dbReference type="EMBL" id="ACV22095.1"/>
    </source>
</evidence>
<organism evidence="10 11">
    <name type="scientific">Slackia heliotrinireducens (strain ATCC 29202 / DSM 20476 / NCTC 11029 / RHS 1)</name>
    <name type="common">Peptococcus heliotrinreducens</name>
    <dbReference type="NCBI Taxonomy" id="471855"/>
    <lineage>
        <taxon>Bacteria</taxon>
        <taxon>Bacillati</taxon>
        <taxon>Actinomycetota</taxon>
        <taxon>Coriobacteriia</taxon>
        <taxon>Eggerthellales</taxon>
        <taxon>Eggerthellaceae</taxon>
        <taxon>Slackia</taxon>
    </lineage>
</organism>
<dbReference type="eggNOG" id="COG0420">
    <property type="taxonomic scope" value="Bacteria"/>
</dbReference>
<dbReference type="HOGENOM" id="CLU_038045_0_1_11"/>
<protein>
    <recommendedName>
        <fullName evidence="3 7">Nuclease SbcCD subunit D</fullName>
    </recommendedName>
</protein>
<dbReference type="STRING" id="471855.Shel_10600"/>
<comment type="function">
    <text evidence="7">SbcCD cleaves DNA hairpin structures. These structures can inhibit DNA replication and are intermediates in certain DNA recombination reactions. The complex acts as a 3'-&gt;5' double strand exonuclease that can open hairpins. It also has a 5' single-strand endonuclease activity.</text>
</comment>
<accession>C7N5B0</accession>
<dbReference type="GO" id="GO:0006260">
    <property type="term" value="P:DNA replication"/>
    <property type="evidence" value="ECO:0007669"/>
    <property type="project" value="UniProtKB-KW"/>
</dbReference>
<dbReference type="Pfam" id="PF12320">
    <property type="entry name" value="SbcD_C"/>
    <property type="match status" value="1"/>
</dbReference>
<dbReference type="NCBIfam" id="TIGR00619">
    <property type="entry name" value="sbcd"/>
    <property type="match status" value="1"/>
</dbReference>
<dbReference type="EMBL" id="CP001684">
    <property type="protein sequence ID" value="ACV22095.1"/>
    <property type="molecule type" value="Genomic_DNA"/>
</dbReference>
<dbReference type="GO" id="GO:0008408">
    <property type="term" value="F:3'-5' exonuclease activity"/>
    <property type="evidence" value="ECO:0007669"/>
    <property type="project" value="InterPro"/>
</dbReference>
<dbReference type="InterPro" id="IPR050535">
    <property type="entry name" value="DNA_Repair-Maintenance_Comp"/>
</dbReference>
<dbReference type="SUPFAM" id="SSF56300">
    <property type="entry name" value="Metallo-dependent phosphatases"/>
    <property type="match status" value="1"/>
</dbReference>
<dbReference type="RefSeq" id="WP_012798198.1">
    <property type="nucleotide sequence ID" value="NC_013165.1"/>
</dbReference>
<dbReference type="InterPro" id="IPR026843">
    <property type="entry name" value="SbcD_C"/>
</dbReference>
<dbReference type="GO" id="GO:0004519">
    <property type="term" value="F:endonuclease activity"/>
    <property type="evidence" value="ECO:0007669"/>
    <property type="project" value="UniProtKB-KW"/>
</dbReference>
<keyword evidence="5 7" id="KW-0378">Hydrolase</keyword>
<evidence type="ECO:0000256" key="1">
    <source>
        <dbReference type="ARBA" id="ARBA00010555"/>
    </source>
</evidence>
<evidence type="ECO:0000256" key="7">
    <source>
        <dbReference type="RuleBase" id="RU363069"/>
    </source>
</evidence>
<evidence type="ECO:0000256" key="6">
    <source>
        <dbReference type="ARBA" id="ARBA00022839"/>
    </source>
</evidence>
<dbReference type="InterPro" id="IPR004843">
    <property type="entry name" value="Calcineurin-like_PHP"/>
</dbReference>
<dbReference type="InterPro" id="IPR029052">
    <property type="entry name" value="Metallo-depent_PP-like"/>
</dbReference>
<dbReference type="Pfam" id="PF00149">
    <property type="entry name" value="Metallophos"/>
    <property type="match status" value="1"/>
</dbReference>